<evidence type="ECO:0000256" key="6">
    <source>
        <dbReference type="ARBA" id="ARBA00023163"/>
    </source>
</evidence>
<evidence type="ECO:0000256" key="7">
    <source>
        <dbReference type="ARBA" id="ARBA00023242"/>
    </source>
</evidence>
<comment type="subcellular location">
    <subcellularLocation>
        <location evidence="1 9">Nucleus</location>
    </subcellularLocation>
</comment>
<name>A0A0J9XDZ0_GEOCN</name>
<comment type="subunit">
    <text evidence="9">Component of the Mediator complex.</text>
</comment>
<dbReference type="PANTHER" id="PTHR28270:SF1">
    <property type="entry name" value="MEDIATOR OF RNA POLYMERASE II TRANSCRIPTION SUBUNIT 19"/>
    <property type="match status" value="1"/>
</dbReference>
<evidence type="ECO:0000256" key="9">
    <source>
        <dbReference type="RuleBase" id="RU364151"/>
    </source>
</evidence>
<comment type="function">
    <text evidence="9">Component of the Mediator complex, a coactivator involved in the regulated transcription of nearly all RNA polymerase II-dependent genes. Mediator functions as a bridge to convey information from gene-specific regulatory proteins to the basal RNA polymerase II transcription machinery. Mediator is recruited to promoters by direct interactions with regulatory proteins and serves as a scaffold for the assembly of a functional preinitiation complex with RNA polymerase II and the general transcription factors.</text>
</comment>
<proteinExistence type="inferred from homology"/>
<comment type="caution">
    <text evidence="11">The sequence shown here is derived from an EMBL/GenBank/DDBJ whole genome shotgun (WGS) entry which is preliminary data.</text>
</comment>
<evidence type="ECO:0000256" key="5">
    <source>
        <dbReference type="ARBA" id="ARBA00023159"/>
    </source>
</evidence>
<dbReference type="InterPro" id="IPR013942">
    <property type="entry name" value="Mediator_Med19_fun"/>
</dbReference>
<gene>
    <name evidence="9" type="primary">MED19</name>
    <name evidence="11" type="ORF">BN980_GECA11s02259g</name>
</gene>
<keyword evidence="6 9" id="KW-0804">Transcription</keyword>
<protein>
    <recommendedName>
        <fullName evidence="3 9">Mediator of RNA polymerase II transcription subunit 19</fullName>
    </recommendedName>
    <alternativeName>
        <fullName evidence="8 9">Mediator complex subunit 19</fullName>
    </alternativeName>
</protein>
<feature type="region of interest" description="Disordered" evidence="10">
    <location>
        <begin position="205"/>
        <end position="267"/>
    </location>
</feature>
<sequence length="267" mass="27791">MPSSVANDASSVYLLGTNVYTPSKPSAKDNLTQLYGLSQLAASVARFNPVTGEKHKLRKSYKNQINDLPGKHEIPPEGVEGPVNVGSANTNATPSLLSIVMSYQGQVQNQGAEPSHLQPLDPDLVDKAFVFDKTPSTGIPDFDPAKLAVSLSYMNGGGLLINRNNSNSGIAGGTSPASGRAGGAGVNAASSLLYGSRSHFPASDSLTVGESSNDDSTNRFSSAQKKKKKRSINSLSPSTPGSSLANSYPGSATAGAEVSEFKKRKVY</sequence>
<evidence type="ECO:0000256" key="2">
    <source>
        <dbReference type="ARBA" id="ARBA00009259"/>
    </source>
</evidence>
<evidence type="ECO:0000256" key="10">
    <source>
        <dbReference type="SAM" id="MobiDB-lite"/>
    </source>
</evidence>
<organism evidence="11 12">
    <name type="scientific">Geotrichum candidum</name>
    <name type="common">Oospora lactis</name>
    <name type="synonym">Dipodascus geotrichum</name>
    <dbReference type="NCBI Taxonomy" id="1173061"/>
    <lineage>
        <taxon>Eukaryota</taxon>
        <taxon>Fungi</taxon>
        <taxon>Dikarya</taxon>
        <taxon>Ascomycota</taxon>
        <taxon>Saccharomycotina</taxon>
        <taxon>Dipodascomycetes</taxon>
        <taxon>Dipodascales</taxon>
        <taxon>Dipodascaceae</taxon>
        <taxon>Geotrichum</taxon>
    </lineage>
</organism>
<dbReference type="OrthoDB" id="2160599at2759"/>
<feature type="compositionally biased region" description="Polar residues" evidence="10">
    <location>
        <begin position="205"/>
        <end position="223"/>
    </location>
</feature>
<dbReference type="GO" id="GO:0016592">
    <property type="term" value="C:mediator complex"/>
    <property type="evidence" value="ECO:0007669"/>
    <property type="project" value="InterPro"/>
</dbReference>
<dbReference type="Proteomes" id="UP000242525">
    <property type="component" value="Unassembled WGS sequence"/>
</dbReference>
<accession>A0A0J9XDZ0</accession>
<comment type="similarity">
    <text evidence="2 9">Belongs to the Mediator complex subunit 19 family.</text>
</comment>
<dbReference type="Pfam" id="PF08633">
    <property type="entry name" value="Rox3"/>
    <property type="match status" value="1"/>
</dbReference>
<evidence type="ECO:0000256" key="8">
    <source>
        <dbReference type="ARBA" id="ARBA00032018"/>
    </source>
</evidence>
<evidence type="ECO:0000313" key="11">
    <source>
        <dbReference type="EMBL" id="CDO55504.1"/>
    </source>
</evidence>
<evidence type="ECO:0000313" key="12">
    <source>
        <dbReference type="Proteomes" id="UP000242525"/>
    </source>
</evidence>
<keyword evidence="4 9" id="KW-0805">Transcription regulation</keyword>
<keyword evidence="12" id="KW-1185">Reference proteome</keyword>
<reference evidence="11" key="1">
    <citation type="submission" date="2014-03" db="EMBL/GenBank/DDBJ databases">
        <authorList>
            <person name="Casaregola S."/>
        </authorList>
    </citation>
    <scope>NUCLEOTIDE SEQUENCE [LARGE SCALE GENOMIC DNA]</scope>
    <source>
        <strain evidence="11">CLIB 918</strain>
    </source>
</reference>
<dbReference type="GO" id="GO:0070847">
    <property type="term" value="C:core mediator complex"/>
    <property type="evidence" value="ECO:0007669"/>
    <property type="project" value="TreeGrafter"/>
</dbReference>
<dbReference type="GO" id="GO:0006357">
    <property type="term" value="P:regulation of transcription by RNA polymerase II"/>
    <property type="evidence" value="ECO:0007669"/>
    <property type="project" value="InterPro"/>
</dbReference>
<dbReference type="GO" id="GO:0003712">
    <property type="term" value="F:transcription coregulator activity"/>
    <property type="evidence" value="ECO:0007669"/>
    <property type="project" value="InterPro"/>
</dbReference>
<dbReference type="PANTHER" id="PTHR28270">
    <property type="entry name" value="MEDIATOR OF RNA POLYMERASE II TRANSCRIPTION SUBUNIT 19"/>
    <property type="match status" value="1"/>
</dbReference>
<evidence type="ECO:0000256" key="1">
    <source>
        <dbReference type="ARBA" id="ARBA00004123"/>
    </source>
</evidence>
<evidence type="ECO:0000256" key="3">
    <source>
        <dbReference type="ARBA" id="ARBA00019615"/>
    </source>
</evidence>
<evidence type="ECO:0000256" key="4">
    <source>
        <dbReference type="ARBA" id="ARBA00023015"/>
    </source>
</evidence>
<keyword evidence="5 9" id="KW-0010">Activator</keyword>
<feature type="compositionally biased region" description="Polar residues" evidence="10">
    <location>
        <begin position="232"/>
        <end position="250"/>
    </location>
</feature>
<keyword evidence="7 9" id="KW-0539">Nucleus</keyword>
<dbReference type="AlphaFoldDB" id="A0A0J9XDZ0"/>
<dbReference type="EMBL" id="CCBN010000011">
    <property type="protein sequence ID" value="CDO55504.1"/>
    <property type="molecule type" value="Genomic_DNA"/>
</dbReference>